<dbReference type="PANTHER" id="PTHR35910:SF6">
    <property type="entry name" value="2EXR DOMAIN-CONTAINING PROTEIN"/>
    <property type="match status" value="1"/>
</dbReference>
<protein>
    <recommendedName>
        <fullName evidence="1">2EXR domain-containing protein</fullName>
    </recommendedName>
</protein>
<dbReference type="PANTHER" id="PTHR35910">
    <property type="entry name" value="2EXR DOMAIN-CONTAINING PROTEIN"/>
    <property type="match status" value="1"/>
</dbReference>
<organism evidence="2 3">
    <name type="scientific">Phlyctema vagabunda</name>
    <dbReference type="NCBI Taxonomy" id="108571"/>
    <lineage>
        <taxon>Eukaryota</taxon>
        <taxon>Fungi</taxon>
        <taxon>Dikarya</taxon>
        <taxon>Ascomycota</taxon>
        <taxon>Pezizomycotina</taxon>
        <taxon>Leotiomycetes</taxon>
        <taxon>Helotiales</taxon>
        <taxon>Dermateaceae</taxon>
        <taxon>Phlyctema</taxon>
    </lineage>
</organism>
<name>A0ABR4PRQ4_9HELO</name>
<dbReference type="EMBL" id="JBFCZG010000002">
    <property type="protein sequence ID" value="KAL3426063.1"/>
    <property type="molecule type" value="Genomic_DNA"/>
</dbReference>
<reference evidence="2 3" key="1">
    <citation type="submission" date="2024-06" db="EMBL/GenBank/DDBJ databases">
        <title>Complete genome of Phlyctema vagabunda strain 19-DSS-EL-015.</title>
        <authorList>
            <person name="Fiorenzani C."/>
        </authorList>
    </citation>
    <scope>NUCLEOTIDE SEQUENCE [LARGE SCALE GENOMIC DNA]</scope>
    <source>
        <strain evidence="2 3">19-DSS-EL-015</strain>
    </source>
</reference>
<gene>
    <name evidence="2" type="ORF">PVAG01_02854</name>
</gene>
<dbReference type="Pfam" id="PF20150">
    <property type="entry name" value="2EXR"/>
    <property type="match status" value="1"/>
</dbReference>
<dbReference type="Proteomes" id="UP001629113">
    <property type="component" value="Unassembled WGS sequence"/>
</dbReference>
<comment type="caution">
    <text evidence="2">The sequence shown here is derived from an EMBL/GenBank/DDBJ whole genome shotgun (WGS) entry which is preliminary data.</text>
</comment>
<evidence type="ECO:0000259" key="1">
    <source>
        <dbReference type="Pfam" id="PF20150"/>
    </source>
</evidence>
<proteinExistence type="predicted"/>
<evidence type="ECO:0000313" key="3">
    <source>
        <dbReference type="Proteomes" id="UP001629113"/>
    </source>
</evidence>
<accession>A0ABR4PRQ4</accession>
<keyword evidence="3" id="KW-1185">Reference proteome</keyword>
<sequence>MSSSNDTVLTAPTASQAKLANDGAATEFTLFPELAVEIRDLIWKHSLPGPQTIKLIMHDPSGAGGVKFTSPEPVPAIFNVCKESRAVALKAMPNQIPCDSTNKKIFYDAKIDTICFIPAFYGVAYHMNSGKDAIRGAFIDRIYEVRNLVIPLRGCGFFQLKGAKNLRNITFTIYTDCPRNRGPFINLGFQFSDNGEIECPVEATSDAVEHGSMEHIISDWKCLIGNHGIFGRRPGIAWVTGPISSRSDTWVTLTRRIEEFPKEVGEGVGEEEFICPRT</sequence>
<feature type="domain" description="2EXR" evidence="1">
    <location>
        <begin position="28"/>
        <end position="114"/>
    </location>
</feature>
<evidence type="ECO:0000313" key="2">
    <source>
        <dbReference type="EMBL" id="KAL3426063.1"/>
    </source>
</evidence>
<dbReference type="InterPro" id="IPR045518">
    <property type="entry name" value="2EXR"/>
</dbReference>